<feature type="compositionally biased region" description="Polar residues" evidence="10">
    <location>
        <begin position="27"/>
        <end position="47"/>
    </location>
</feature>
<evidence type="ECO:0000256" key="1">
    <source>
        <dbReference type="ARBA" id="ARBA00001947"/>
    </source>
</evidence>
<evidence type="ECO:0000256" key="10">
    <source>
        <dbReference type="SAM" id="MobiDB-lite"/>
    </source>
</evidence>
<evidence type="ECO:0000256" key="2">
    <source>
        <dbReference type="ARBA" id="ARBA00004955"/>
    </source>
</evidence>
<dbReference type="FunFam" id="3.20.20.140:FF:000035">
    <property type="entry name" value="Probable amp deaminase"/>
    <property type="match status" value="1"/>
</dbReference>
<evidence type="ECO:0000256" key="5">
    <source>
        <dbReference type="ARBA" id="ARBA00022801"/>
    </source>
</evidence>
<dbReference type="InterPro" id="IPR032466">
    <property type="entry name" value="Metal_Hydrolase"/>
</dbReference>
<keyword evidence="5 9" id="KW-0378">Hydrolase</keyword>
<evidence type="ECO:0000256" key="8">
    <source>
        <dbReference type="ARBA" id="ARBA00054146"/>
    </source>
</evidence>
<dbReference type="GO" id="GO:0003876">
    <property type="term" value="F:AMP deaminase activity"/>
    <property type="evidence" value="ECO:0007669"/>
    <property type="project" value="UniProtKB-EC"/>
</dbReference>
<gene>
    <name evidence="11" type="ORF">ILUMI_11197</name>
</gene>
<evidence type="ECO:0000313" key="12">
    <source>
        <dbReference type="Proteomes" id="UP000801492"/>
    </source>
</evidence>
<evidence type="ECO:0000256" key="9">
    <source>
        <dbReference type="PIRNR" id="PIRNR001251"/>
    </source>
</evidence>
<dbReference type="GO" id="GO:0005829">
    <property type="term" value="C:cytosol"/>
    <property type="evidence" value="ECO:0007669"/>
    <property type="project" value="TreeGrafter"/>
</dbReference>
<dbReference type="GO" id="GO:0046033">
    <property type="term" value="P:AMP metabolic process"/>
    <property type="evidence" value="ECO:0007669"/>
    <property type="project" value="TreeGrafter"/>
</dbReference>
<name>A0A8K0CYV8_IGNLU</name>
<dbReference type="Gene3D" id="4.10.800.20">
    <property type="match status" value="1"/>
</dbReference>
<comment type="pathway">
    <text evidence="2">Purine metabolism; IMP biosynthesis via salvage pathway; IMP from AMP: step 1/1.</text>
</comment>
<dbReference type="InterPro" id="IPR006650">
    <property type="entry name" value="A/AMP_deam_AS"/>
</dbReference>
<dbReference type="PIRSF" id="PIRSF001251">
    <property type="entry name" value="AMP_deaminase_met"/>
    <property type="match status" value="1"/>
</dbReference>
<dbReference type="Gene3D" id="3.20.20.140">
    <property type="entry name" value="Metal-dependent hydrolases"/>
    <property type="match status" value="1"/>
</dbReference>
<protein>
    <recommendedName>
        <fullName evidence="9">AMP deaminase</fullName>
        <ecNumber evidence="9">3.5.4.6</ecNumber>
    </recommendedName>
</protein>
<dbReference type="Proteomes" id="UP000801492">
    <property type="component" value="Unassembled WGS sequence"/>
</dbReference>
<dbReference type="UniPathway" id="UPA00591">
    <property type="reaction ID" value="UER00663"/>
</dbReference>
<dbReference type="NCBIfam" id="TIGR01429">
    <property type="entry name" value="AMP_deaminase"/>
    <property type="match status" value="1"/>
</dbReference>
<comment type="catalytic activity">
    <reaction evidence="9">
        <text>AMP + H2O + H(+) = IMP + NH4(+)</text>
        <dbReference type="Rhea" id="RHEA:14777"/>
        <dbReference type="ChEBI" id="CHEBI:15377"/>
        <dbReference type="ChEBI" id="CHEBI:15378"/>
        <dbReference type="ChEBI" id="CHEBI:28938"/>
        <dbReference type="ChEBI" id="CHEBI:58053"/>
        <dbReference type="ChEBI" id="CHEBI:456215"/>
        <dbReference type="EC" id="3.5.4.6"/>
    </reaction>
</comment>
<comment type="function">
    <text evidence="8">AMP deaminase plays a critical role in energy metabolism. Catalyzes the deamination of AMP to IMP and plays an important role in the purine nucleotide cycle.</text>
</comment>
<feature type="region of interest" description="Disordered" evidence="10">
    <location>
        <begin position="16"/>
        <end position="51"/>
    </location>
</feature>
<proteinExistence type="inferred from homology"/>
<dbReference type="CDD" id="cd01319">
    <property type="entry name" value="AMPD"/>
    <property type="match status" value="1"/>
</dbReference>
<accession>A0A8K0CYV8</accession>
<keyword evidence="4 9" id="KW-0479">Metal-binding</keyword>
<comment type="cofactor">
    <cofactor evidence="1 9">
        <name>Zn(2+)</name>
        <dbReference type="ChEBI" id="CHEBI:29105"/>
    </cofactor>
</comment>
<evidence type="ECO:0000256" key="7">
    <source>
        <dbReference type="ARBA" id="ARBA00023080"/>
    </source>
</evidence>
<evidence type="ECO:0000313" key="11">
    <source>
        <dbReference type="EMBL" id="KAF2894964.1"/>
    </source>
</evidence>
<dbReference type="EC" id="3.5.4.6" evidence="9"/>
<keyword evidence="6" id="KW-0862">Zinc</keyword>
<dbReference type="FunFam" id="4.10.800.20:FF:000001">
    <property type="entry name" value="AMP deaminase"/>
    <property type="match status" value="1"/>
</dbReference>
<sequence length="760" mass="87769">MDDPFFNGLVTHRKTLFPYDGEGDAGESSNMNKPRSGSESPSYTSSRFPLAETSELSNEISAPYEVPQYPIEQIEKKLQIQKQINVKALEDRRSHYEPSLAGAVDEPDLGPLEDHDIVPHFQRVSISGEDTSGVPLEDLERASRLLVHALQIRQRYMKLSRQSFPTTASTFLQTVNLDSSINPEPQHHDDKQTIEEHGIHPPSARANPWDVLFPPDVGYVFKPRDGVFNVYLDDDHAAEDKACDFPYPNLATFVTDMNHMCNMIADGPLKSFCYRRLSYLSSKYQLHVLLNELRELASQKAVPHRDFYNIRKVDTHIHAASCMNQKHLLRFIKKTLKNHADEVVTINNGQKMTLKEVFQSMNLTTYDLTVDMLDVHADRNTFHRFDKFNAKYNPIGESRLREVFLKTDNYLNGKYFARIIKEIASDLEESKYQNVELRLSIYGKSREEWDKLARWAIQSDVYSDNVRWLIQIPRLYDIFKLNNLMQNFQQILENIFVPLLEVTARPSSHPELHKFLVYVIGFDSVDDESKPENPLFEKDVPTPDKWSDDENPAYAYYLYYMYANMTVLNHFRRERGLNTFVLRPHCGEAGPVQHLVCGYMLSENISHGLLLRKVPVLQYLYYLAQVGIAMSPLSNNSLFLNYHRNPLPEYLARGLVVSLSTDDPLQFHFTKEPLMEEYSIAAQVWKLSSCDMCELARNSVLMSGFPHKMKQYWLGPNYTKEGVAGNDISRTNVPDIRVAFRYETLLDELSNIFKAFRINV</sequence>
<dbReference type="OrthoDB" id="1723809at2759"/>
<reference evidence="11" key="1">
    <citation type="submission" date="2019-08" db="EMBL/GenBank/DDBJ databases">
        <title>The genome of the North American firefly Photinus pyralis.</title>
        <authorList>
            <consortium name="Photinus pyralis genome working group"/>
            <person name="Fallon T.R."/>
            <person name="Sander Lower S.E."/>
            <person name="Weng J.-K."/>
        </authorList>
    </citation>
    <scope>NUCLEOTIDE SEQUENCE</scope>
    <source>
        <strain evidence="11">TRF0915ILg1</strain>
        <tissue evidence="11">Whole body</tissue>
    </source>
</reference>
<dbReference type="GO" id="GO:0046872">
    <property type="term" value="F:metal ion binding"/>
    <property type="evidence" value="ECO:0007669"/>
    <property type="project" value="UniProtKB-KW"/>
</dbReference>
<dbReference type="GO" id="GO:0032264">
    <property type="term" value="P:IMP salvage"/>
    <property type="evidence" value="ECO:0007669"/>
    <property type="project" value="UniProtKB-UniPathway"/>
</dbReference>
<dbReference type="PANTHER" id="PTHR11359:SF0">
    <property type="entry name" value="AMP DEAMINASE"/>
    <property type="match status" value="1"/>
</dbReference>
<dbReference type="PROSITE" id="PS00485">
    <property type="entry name" value="A_DEAMINASE"/>
    <property type="match status" value="1"/>
</dbReference>
<keyword evidence="7" id="KW-0546">Nucleotide metabolism</keyword>
<comment type="caution">
    <text evidence="11">The sequence shown here is derived from an EMBL/GenBank/DDBJ whole genome shotgun (WGS) entry which is preliminary data.</text>
</comment>
<keyword evidence="12" id="KW-1185">Reference proteome</keyword>
<organism evidence="11 12">
    <name type="scientific">Ignelater luminosus</name>
    <name type="common">Cucubano</name>
    <name type="synonym">Pyrophorus luminosus</name>
    <dbReference type="NCBI Taxonomy" id="2038154"/>
    <lineage>
        <taxon>Eukaryota</taxon>
        <taxon>Metazoa</taxon>
        <taxon>Ecdysozoa</taxon>
        <taxon>Arthropoda</taxon>
        <taxon>Hexapoda</taxon>
        <taxon>Insecta</taxon>
        <taxon>Pterygota</taxon>
        <taxon>Neoptera</taxon>
        <taxon>Endopterygota</taxon>
        <taxon>Coleoptera</taxon>
        <taxon>Polyphaga</taxon>
        <taxon>Elateriformia</taxon>
        <taxon>Elateroidea</taxon>
        <taxon>Elateridae</taxon>
        <taxon>Agrypninae</taxon>
        <taxon>Pyrophorini</taxon>
        <taxon>Ignelater</taxon>
    </lineage>
</organism>
<dbReference type="PANTHER" id="PTHR11359">
    <property type="entry name" value="AMP DEAMINASE"/>
    <property type="match status" value="1"/>
</dbReference>
<dbReference type="Pfam" id="PF19326">
    <property type="entry name" value="AMP_deaminase"/>
    <property type="match status" value="1"/>
</dbReference>
<dbReference type="SUPFAM" id="SSF51556">
    <property type="entry name" value="Metallo-dependent hydrolases"/>
    <property type="match status" value="1"/>
</dbReference>
<dbReference type="AlphaFoldDB" id="A0A8K0CYV8"/>
<dbReference type="EMBL" id="VTPC01006391">
    <property type="protein sequence ID" value="KAF2894964.1"/>
    <property type="molecule type" value="Genomic_DNA"/>
</dbReference>
<evidence type="ECO:0000256" key="3">
    <source>
        <dbReference type="ARBA" id="ARBA00006676"/>
    </source>
</evidence>
<dbReference type="InterPro" id="IPR006329">
    <property type="entry name" value="AMPD"/>
</dbReference>
<evidence type="ECO:0000256" key="6">
    <source>
        <dbReference type="ARBA" id="ARBA00022833"/>
    </source>
</evidence>
<comment type="similarity">
    <text evidence="3 9">Belongs to the metallo-dependent hydrolases superfamily. Adenosine and AMP deaminases family.</text>
</comment>
<evidence type="ECO:0000256" key="4">
    <source>
        <dbReference type="ARBA" id="ARBA00022723"/>
    </source>
</evidence>